<organism evidence="21 22">
    <name type="scientific">Clytia hemisphaerica</name>
    <dbReference type="NCBI Taxonomy" id="252671"/>
    <lineage>
        <taxon>Eukaryota</taxon>
        <taxon>Metazoa</taxon>
        <taxon>Cnidaria</taxon>
        <taxon>Hydrozoa</taxon>
        <taxon>Hydroidolina</taxon>
        <taxon>Leptothecata</taxon>
        <taxon>Obeliida</taxon>
        <taxon>Clytiidae</taxon>
        <taxon>Clytia</taxon>
    </lineage>
</organism>
<feature type="repeat" description="RCC1" evidence="15">
    <location>
        <begin position="3625"/>
        <end position="3676"/>
    </location>
</feature>
<dbReference type="InterPro" id="IPR035983">
    <property type="entry name" value="Hect_E3_ubiquitin_ligase"/>
</dbReference>
<evidence type="ECO:0000256" key="11">
    <source>
        <dbReference type="ARBA" id="ARBA00022786"/>
    </source>
</evidence>
<dbReference type="FunFam" id="2.30.30.40:FF:000074">
    <property type="entry name" value="E3 ubiquitin-protein ligase HERC2 isoform X1"/>
    <property type="match status" value="1"/>
</dbReference>
<reference evidence="21" key="1">
    <citation type="submission" date="2021-01" db="UniProtKB">
        <authorList>
            <consortium name="EnsemblMetazoa"/>
        </authorList>
    </citation>
    <scope>IDENTIFICATION</scope>
</reference>
<feature type="compositionally biased region" description="Basic and acidic residues" evidence="16">
    <location>
        <begin position="404"/>
        <end position="431"/>
    </location>
</feature>
<proteinExistence type="predicted"/>
<dbReference type="SUPFAM" id="SSF56204">
    <property type="entry name" value="Hect, E3 ligase catalytic domain"/>
    <property type="match status" value="1"/>
</dbReference>
<dbReference type="GO" id="GO:0016567">
    <property type="term" value="P:protein ubiquitination"/>
    <property type="evidence" value="ECO:0007669"/>
    <property type="project" value="UniProtKB-UniPathway"/>
</dbReference>
<dbReference type="GeneID" id="136806933"/>
<feature type="repeat" description="RCC1" evidence="15">
    <location>
        <begin position="2884"/>
        <end position="2935"/>
    </location>
</feature>
<evidence type="ECO:0000256" key="3">
    <source>
        <dbReference type="ARBA" id="ARBA00004906"/>
    </source>
</evidence>
<dbReference type="SMART" id="SM00706">
    <property type="entry name" value="TECPR"/>
    <property type="match status" value="4"/>
</dbReference>
<dbReference type="Proteomes" id="UP000594262">
    <property type="component" value="Unplaced"/>
</dbReference>
<dbReference type="InterPro" id="IPR000408">
    <property type="entry name" value="Reg_chr_condens"/>
</dbReference>
<feature type="domain" description="HECT" evidence="19">
    <location>
        <begin position="4120"/>
        <end position="4464"/>
    </location>
</feature>
<feature type="compositionally biased region" description="Acidic residues" evidence="16">
    <location>
        <begin position="452"/>
        <end position="473"/>
    </location>
</feature>
<dbReference type="Gene3D" id="2.60.120.260">
    <property type="entry name" value="Galactose-binding domain-like"/>
    <property type="match status" value="1"/>
</dbReference>
<dbReference type="PANTHER" id="PTHR22870:SF398">
    <property type="entry name" value="E3 UBIQUITIN-PROTEIN LIGASE HERC2"/>
    <property type="match status" value="1"/>
</dbReference>
<evidence type="ECO:0000256" key="9">
    <source>
        <dbReference type="ARBA" id="ARBA00022737"/>
    </source>
</evidence>
<dbReference type="InterPro" id="IPR009091">
    <property type="entry name" value="RCC1/BLIP-II"/>
</dbReference>
<feature type="repeat" description="RCC1" evidence="15">
    <location>
        <begin position="3889"/>
        <end position="3940"/>
    </location>
</feature>
<feature type="repeat" description="RCC1" evidence="15">
    <location>
        <begin position="2832"/>
        <end position="2883"/>
    </location>
</feature>
<sequence>MTSSLGIAPLLKPVEKLNKKWLDRDPKDVLNKDVLFKWYNELLSEKEIYIRPDSFLNRDGFASHKSSNGHYYCGQSTLNCSCCNTICGPSHGCNCKSCQEIEETLKENKDLHTSEVFLLKEYVEAWAWGKLPTQKELKNFTKLVAQQQLLLFKKSTESIKFMQNLKPKMFVYARFLSVYSRTCFLPSTMKDAKKAPTEEKSQNKPLIVTNLPKEINTEEEFAHSSLILVFKTAFKYIDSKCGIFEEDIFCTEILNETLNMLQSIAKPLIYDGDEKKSSKLLLGFLKHSADYLYNIISRPIYSLNLSLRYNQTFIELLLEIAFQTTSLTSLLKVANLYMFRKEEGCLLYSYQLEKFLKKLIEQSFQMQFEYAIVSKYFSNCPISGILSDTLSLYESLDKEEDPDQPDKDKSPDQPDKEKSPDQPDKDKMSPDELRSYVRIQSMLETLSKNLPDEDESPDEDASPDEPEKDEENEGKDMYKFVQKLLKALTLTARPLEEYKTEEEKKVATTKQGDELVWGNLKLLSSLKEEKPNVKIANICCTDTLVFILSLNGTVYCCEHDKDKLELKVYPQLKGLKIMQLTCSFDGHFIALTNTGHIITWKDVNSVFEHMTSVPLQIKGKVITVAAGFGFYSITTDQNEVCIWGNTFSGSANYEQHKDGFTPRQFCEFENTKIIDLAFSQYQQEVIFVTEEGKIWSWKNGTTMSLISANYPNVVNVYVAKYFYVALASNGQVYRWGRDRFSKTPHDSEVQLQPVVKLNKESIASISVGAYHCIAITNTSNVYCWGGLGGKEEEEMIIREPVLLKAVSELGVSRIVAGPHQIFCWRVSFVNPLKEHVPFAIEINRETFENLEQLLSYSQKVEDPEVKDDLISSCLYLLKMQFHGARAHDVCTCFLGFDGTSEFSQKLKSLVINLISTLPYHSKIHKLAEEVLSVGWLYLLPSAIERATTFSTLLKIKTETNSENHSFLLQLLMKCFLEKNGLEEMLEDTLDLLIANSNNDDFDPTNSTLFILLKELFYVTTSCILVSVKEEDPRLIEQESLNVLLKFQRLMFARVFIVTEKDICWPARCYVYEPTPMVKSLTAVISTFINLLQTSCKQLLVYHSMVRKCSHKRLQESPIGIIFQEFSIYLILLQNYAPIITSNCETFAQFAEILDWFDKLNRSFSESDPEKEKLAEEAELSWPVSTASSVSNVQYDTKKKVENSKDKNEEKDDGAETECSEKAQEDSLSSFVDKEVSTAIADVLNFTNIKILNKDKTATQPKMMLMSANTKEEGLGQHFVEAEQSIAFVLGLHCCYLAHGTYASHDETENKRFLHSTLFSSGINRDAVLKEKKEKNEEDASSDSDVLSLLSEEPCASTGVVMKNVFKMATDEGLLIIPPRGDPTSVIEQTTRCIFACLLWHCGLGTNLKGLQDDLDEKRLSKYKTKDLMLIITRLVAIRSKVFQLHQEEEKPLEEICQPIIKKCQFLCKCVNASQSLSKSHVKRRWIETCERLQKTQDPPYKWRVFLWKGLKNLQQAEQKRTSALNVLIDELKDFLFDKKVNTDILRKCFLMQIKRAKQRLIAGYLMQSLCLRQQIFSHVRYSLLCGWLGLLVPGGSVSHAKPGILFNVELVPKDDVDKLRSVFHGFENFALKALIDEIEKLSDFQTEDEINRHVREMLLSLTLLCSSLMSDDVNFMVLCGVLDKIQKLLKKIMKLTLNNDEKSDIPFIDERKHRQVHLQELDGEEMRKLLKIGSRVVRGPDWKWDDQDGPAPSQGRVVSDIGDDGWVRVEWDTGSRNSYRMGKNGKYDLKLADNIQFFDEDDKDDHVHEKDIKKDNQNEDNQLKSPLSFLLKSMTSYIVNTLSLCACNGEKTSSNALSTVASFFIESLRNIIDTSVSSWGADISVSAYFGFCRALSCSQQIEKIIGVRDWVTLLINMFDLSFLMHDPSNGGNSFLVKIQLLKHIKFLLKLQSNNAPFPSKWKRQIVGSMMKALHRMLKQDAIFMTESYDLHAAKSSMAASALTTIAEEIFSLLRYLHELQEWRDMINFQIWRYLKSIDESTFSVELQTRVFTSLCIIGGIDPRIRVGGLVHHEKHGNGTCVDILPNGKILLYFGNSIKPKTCHLSKLDVKAQSSLNLLTLADYQKHQNLFSCLLSIALKGVTIDWDKQPGGSMIVSKTRLYMSVLACLRILFKEPDLFIKTISREPANRLMLKELVEKALVSSPIQTTYEELELEISGLALSEKMLLDSSSNENNIFAKHDTKTTFSQKTTTKSSKKLSSEMIASMPSLSHVLEMGFTVESVEHALNELGEDTRAERLVSWLLQHPEVQKKGAVSSEGSAESEQPRDVSLFHPHEAGLSKFPIGCLVKTIFKAGDVDEYGLGTVVKVIGADENILVYWETQNKALWTTADKIQIVDDFTKPKTQDVIKEGSYVRIKQIGTSHKLNMTPLLLNRVGTVTYLHHNGLDCSVTFEEMPLWHGTIRDLELVGPVHSRVTCDGCERKPVVGVRYKCKTCDDFDFCEHCFANKTDHDHNFVAYHRSKKGQHPIEAGKPGRARTEWCHSSSEKHLCIKEMTVSSNEHMAAKMINKEIDMPWISEKAFGAHKIDLTINPHVLITNMSVVLDVDQNETYPSRFTIFAGASKNQTKLIKDVYVKGNQSTVQLLHCQEELYSFVEIQIFVGDGSTESSCKICHLSLTGQRRRKDYDQLIMKMICSVQKKSEIKDHFLQIKQQYDGFTKQKNANKQIKIFGWGLNDKDQLGGLKGSKIKSPVLCSKMSSLHCKEVVGGSKTMFCISNKGHVYACGHSAGGRLGLGPTSDNVASPQLIEALKGHVIKKIAVHARGVHCLALTDQGEVFSWGDNEFGKLGHGDTTSLDTPKLVEALRGLNVTHLACGSNHSAVIVDHKELYTWGSGEFGRLGHGDEETHFLPKLIKSLLPYNIIDVSCGSTDAQTLALSSDGNIWSWGDGDFGKLGRGGSEGCLSPTLITKLSNQNVCKVLCGAQFSLALTKNGEVWTWGKGDFYRLGHGCDQHYREPKLVEGLIGKKIVDIAVGVLHCLAVSENGEVYAWGDNDHGQQGVGTTMVCKTPTRLLATDGYRIQRVACGSSHSFAWCETNNACDILDDFHIFSPALDPLGTSVVLQKHPFRSPSLQNIAKMMKDQRPSLVRTVLQLHSKDLQKEALNKILQAAEILFCRQTLTQFLKNIKQIPEATSRSLLNEVFGVECLVNLLKLAINGHSSSDTDTFIEDYLKEMCYKNIKVSQCLLNTCIAELEEKIAYNLTLQEKYKPCVQESSHPYQGVPGVKLSGSVKFPGAAMLLVEFNDQCQTEAAHDVLTFFDQAGRTLAVRTGHLPTDWNTKLKVTGEELNWSFTTNSPGGLWGFKFVVTPVPPVDDSESNTWSDTSILQTPCMELVKRLLRIAIPNGCFNELTILKLASLLATCIRIKLIAYEEKRWMLNQLHLLLLSPNAPPVNVPLIFNSSATHDPSACKLRISGNQAIQDAVTSSTLAEFISGIPNALLKQYEYEEGHVRSGDQLMHSTFLRSLALFACSLGIDTLPVCHDKYKWAWFHKYCTAIRAAQSFIQNSQLPKSFSQTVRGRLEEIKGENESTLSLDYENNDLFDRTQDEQILTWLNRRSQDWSVIWGGSGTIYGWGHNHRGQLGGIDGTRIKRPAVCDSLAALKPTQIVGGEQSLFCVTGDGKVYATGYGNSSRLGLGIIESVNTPRLIESLQHIMIKKVSVHSGGRHCLALSSDGEIFSWGEGDDGKLGHGNRVSCGHPKLIDSFRGKLMTDISAGGSHSAALSDTGELYTWGKGRYGRLGHGDGEDQLRPKMVEALKDYCVVDIACGSGDAQTLCITNNDQVWSWGDGDYGKLGRGGSDGCKVPLLIEELSGKSVIHVECGSQFSMALTRNGALYTWGKGDYYRLGHGSEEHVRRPKRVSALELKIVTSICCGSLHCVATTSDGEIYCWGDNDEGQLGDNTTNAGHEPKLCTALQSKKIDQIACGSAHTIAWSTCENGERTIPNNIPIEYNYLHELSMTTIRNRALLLHSFSKVFCSSIPLMDLIEDNDVSCGGELMINSLKGIILSSYKENFFRKIIDLTMVRDRQHGPVVELNRVKKHRSTRDADEDCSKSVFAQLTSKISEFSLESFCLPHRIWKVKFIGESVDDCGGGFSESIAELCDELQNGTLPLLVATPNSKEEGSTQSDYFIINPFAKDKEHKEMFRFLGIVFGVAIRCGSPLNLRLAESVWKLLVGHTLNLDDLQDLDRGFVSKQSYLTSLQNDNLPSPETTPDEIDEVAALDLSFTVRSASGEDVPLSQTPCIITRENKQDYLKKALKYRLNEFNEQIRWIRAGLSQVVPVPLLSLFTGPELENMVCGSPEISVESLKSITSYRGVESTSHLVQWFWQSLEEFTNHERSLFLRFVWGRTRLPRTAMDFKGKDFIFQVLEKYQPPDTYLPESYTCFFLLKMPKYTTFEILREKLKYAIYFCKSIDSDDYARIDLMHR</sequence>
<feature type="repeat" description="RCC1" evidence="15">
    <location>
        <begin position="2990"/>
        <end position="3041"/>
    </location>
</feature>
<feature type="repeat" description="RCC1" evidence="15">
    <location>
        <begin position="3677"/>
        <end position="3730"/>
    </location>
</feature>
<dbReference type="SMART" id="SM00119">
    <property type="entry name" value="HECTc"/>
    <property type="match status" value="1"/>
</dbReference>
<dbReference type="SUPFAM" id="SSF57850">
    <property type="entry name" value="RING/U-box"/>
    <property type="match status" value="1"/>
</dbReference>
<keyword evidence="12" id="KW-0862">Zinc</keyword>
<comment type="pathway">
    <text evidence="3">Protein modification; protein ubiquitination.</text>
</comment>
<feature type="domain" description="ZZ-type" evidence="18">
    <location>
        <begin position="2471"/>
        <end position="2522"/>
    </location>
</feature>
<evidence type="ECO:0000256" key="1">
    <source>
        <dbReference type="ARBA" id="ARBA00000885"/>
    </source>
</evidence>
<feature type="domain" description="UBA" evidence="17">
    <location>
        <begin position="2257"/>
        <end position="2305"/>
    </location>
</feature>
<evidence type="ECO:0000256" key="12">
    <source>
        <dbReference type="ARBA" id="ARBA00022833"/>
    </source>
</evidence>
<dbReference type="PANTHER" id="PTHR22870">
    <property type="entry name" value="REGULATOR OF CHROMOSOME CONDENSATION"/>
    <property type="match status" value="1"/>
</dbReference>
<evidence type="ECO:0000256" key="13">
    <source>
        <dbReference type="PROSITE-ProRule" id="PRU00104"/>
    </source>
</evidence>
<dbReference type="PROSITE" id="PS01357">
    <property type="entry name" value="ZF_ZZ_1"/>
    <property type="match status" value="1"/>
</dbReference>
<feature type="repeat" description="RCC1" evidence="15">
    <location>
        <begin position="3837"/>
        <end position="3888"/>
    </location>
</feature>
<dbReference type="Pfam" id="PF06701">
    <property type="entry name" value="MIB_HERC2"/>
    <property type="match status" value="1"/>
</dbReference>
<dbReference type="EC" id="2.3.2.26" evidence="4"/>
<evidence type="ECO:0000313" key="21">
    <source>
        <dbReference type="EnsemblMetazoa" id="CLYHEMP012549.1"/>
    </source>
</evidence>
<keyword evidence="6" id="KW-0597">Phosphoprotein</keyword>
<keyword evidence="9" id="KW-0677">Repeat</keyword>
<dbReference type="SUPFAM" id="SSF159034">
    <property type="entry name" value="Mib/herc2 domain-like"/>
    <property type="match status" value="1"/>
</dbReference>
<dbReference type="Pfam" id="PF00415">
    <property type="entry name" value="RCC1"/>
    <property type="match status" value="6"/>
</dbReference>
<keyword evidence="22" id="KW-1185">Reference proteome</keyword>
<dbReference type="GO" id="GO:0005737">
    <property type="term" value="C:cytoplasm"/>
    <property type="evidence" value="ECO:0007669"/>
    <property type="project" value="UniProtKB-SubCell"/>
</dbReference>
<dbReference type="Gene3D" id="3.30.60.90">
    <property type="match status" value="1"/>
</dbReference>
<feature type="repeat" description="RCC1" evidence="15">
    <location>
        <begin position="2777"/>
        <end position="2831"/>
    </location>
</feature>
<feature type="repeat" description="RCC1" evidence="15">
    <location>
        <begin position="2938"/>
        <end position="2989"/>
    </location>
</feature>
<dbReference type="Gene3D" id="3.90.1750.10">
    <property type="entry name" value="Hect, E3 ligase catalytic domains"/>
    <property type="match status" value="1"/>
</dbReference>
<feature type="repeat" description="RCC1" evidence="15">
    <location>
        <begin position="3042"/>
        <end position="3093"/>
    </location>
</feature>
<dbReference type="PROSITE" id="PS00626">
    <property type="entry name" value="RCC1_2"/>
    <property type="match status" value="2"/>
</dbReference>
<dbReference type="CDD" id="cd02340">
    <property type="entry name" value="ZZ_NBR1_like"/>
    <property type="match status" value="1"/>
</dbReference>
<evidence type="ECO:0000256" key="2">
    <source>
        <dbReference type="ARBA" id="ARBA00004496"/>
    </source>
</evidence>
<dbReference type="InterPro" id="IPR008979">
    <property type="entry name" value="Galactose-bd-like_sf"/>
</dbReference>
<dbReference type="SUPFAM" id="SSF50985">
    <property type="entry name" value="RCC1/BLIP-II"/>
    <property type="match status" value="3"/>
</dbReference>
<evidence type="ECO:0000259" key="19">
    <source>
        <dbReference type="PROSITE" id="PS50237"/>
    </source>
</evidence>
<feature type="region of interest" description="Disordered" evidence="16">
    <location>
        <begin position="446"/>
        <end position="475"/>
    </location>
</feature>
<evidence type="ECO:0000313" key="22">
    <source>
        <dbReference type="Proteomes" id="UP000594262"/>
    </source>
</evidence>
<dbReference type="Gene3D" id="2.130.10.30">
    <property type="entry name" value="Regulator of chromosome condensation 1/beta-lactamase-inhibitor protein II"/>
    <property type="match status" value="3"/>
</dbReference>
<dbReference type="InterPro" id="IPR000433">
    <property type="entry name" value="Znf_ZZ"/>
</dbReference>
<dbReference type="InterPro" id="IPR000569">
    <property type="entry name" value="HECT_dom"/>
</dbReference>
<comment type="catalytic activity">
    <reaction evidence="1">
        <text>S-ubiquitinyl-[E2 ubiquitin-conjugating enzyme]-L-cysteine + [acceptor protein]-L-lysine = [E2 ubiquitin-conjugating enzyme]-L-cysteine + N(6)-ubiquitinyl-[acceptor protein]-L-lysine.</text>
        <dbReference type="EC" id="2.3.2.26"/>
    </reaction>
</comment>
<dbReference type="InterPro" id="IPR037252">
    <property type="entry name" value="Mib_Herc2_sf"/>
</dbReference>
<feature type="repeat" description="RCC1" evidence="15">
    <location>
        <begin position="3941"/>
        <end position="3992"/>
    </location>
</feature>
<dbReference type="Pfam" id="PF25390">
    <property type="entry name" value="WD40_RLD"/>
    <property type="match status" value="2"/>
</dbReference>
<evidence type="ECO:0000259" key="18">
    <source>
        <dbReference type="PROSITE" id="PS50135"/>
    </source>
</evidence>
<feature type="region of interest" description="Disordered" evidence="16">
    <location>
        <begin position="1198"/>
        <end position="1221"/>
    </location>
</feature>
<evidence type="ECO:0000256" key="5">
    <source>
        <dbReference type="ARBA" id="ARBA00022490"/>
    </source>
</evidence>
<dbReference type="GO" id="GO:0061630">
    <property type="term" value="F:ubiquitin protein ligase activity"/>
    <property type="evidence" value="ECO:0007669"/>
    <property type="project" value="UniProtKB-EC"/>
</dbReference>
<feature type="repeat" description="RCC1" evidence="15">
    <location>
        <begin position="2725"/>
        <end position="2776"/>
    </location>
</feature>
<dbReference type="Gene3D" id="3.30.2410.10">
    <property type="entry name" value="Hect, E3 ligase catalytic domain"/>
    <property type="match status" value="1"/>
</dbReference>
<dbReference type="PROSITE" id="PS50135">
    <property type="entry name" value="ZF_ZZ_2"/>
    <property type="match status" value="1"/>
</dbReference>
<comment type="subcellular location">
    <subcellularLocation>
        <location evidence="2">Cytoplasm</location>
    </subcellularLocation>
</comment>
<evidence type="ECO:0000256" key="16">
    <source>
        <dbReference type="SAM" id="MobiDB-lite"/>
    </source>
</evidence>
<dbReference type="Gene3D" id="2.30.30.40">
    <property type="entry name" value="SH3 Domains"/>
    <property type="match status" value="1"/>
</dbReference>
<dbReference type="InterPro" id="IPR006624">
    <property type="entry name" value="Beta-propeller_rpt_TECPR"/>
</dbReference>
<dbReference type="InterPro" id="IPR015940">
    <property type="entry name" value="UBA"/>
</dbReference>
<dbReference type="Pfam" id="PF00632">
    <property type="entry name" value="HECT"/>
    <property type="match status" value="1"/>
</dbReference>
<dbReference type="SMART" id="SM00291">
    <property type="entry name" value="ZnF_ZZ"/>
    <property type="match status" value="1"/>
</dbReference>
<dbReference type="RefSeq" id="XP_066919604.1">
    <property type="nucleotide sequence ID" value="XM_067063503.1"/>
</dbReference>
<evidence type="ECO:0000256" key="10">
    <source>
        <dbReference type="ARBA" id="ARBA00022771"/>
    </source>
</evidence>
<dbReference type="PROSITE" id="PS50237">
    <property type="entry name" value="HECT"/>
    <property type="match status" value="1"/>
</dbReference>
<dbReference type="EnsemblMetazoa" id="CLYHEMT012549.1">
    <property type="protein sequence ID" value="CLYHEMP012549.1"/>
    <property type="gene ID" value="CLYHEMG012549"/>
</dbReference>
<keyword evidence="5" id="KW-0963">Cytoplasm</keyword>
<accession>A0A7M5VDK3</accession>
<dbReference type="PROSITE" id="PS50030">
    <property type="entry name" value="UBA"/>
    <property type="match status" value="1"/>
</dbReference>
<feature type="domain" description="MIB/HERC2" evidence="20">
    <location>
        <begin position="1722"/>
        <end position="1795"/>
    </location>
</feature>
<dbReference type="UniPathway" id="UPA00143"/>
<dbReference type="PROSITE" id="PS51416">
    <property type="entry name" value="MIB_HERC2"/>
    <property type="match status" value="1"/>
</dbReference>
<evidence type="ECO:0000256" key="8">
    <source>
        <dbReference type="ARBA" id="ARBA00022723"/>
    </source>
</evidence>
<evidence type="ECO:0000256" key="14">
    <source>
        <dbReference type="PROSITE-ProRule" id="PRU00228"/>
    </source>
</evidence>
<feature type="region of interest" description="Disordered" evidence="16">
    <location>
        <begin position="397"/>
        <end position="431"/>
    </location>
</feature>
<dbReference type="PRINTS" id="PR00633">
    <property type="entry name" value="RCCNDNSATION"/>
</dbReference>
<dbReference type="OrthoDB" id="239701at2759"/>
<dbReference type="Pfam" id="PF13540">
    <property type="entry name" value="RCC1_2"/>
    <property type="match status" value="1"/>
</dbReference>
<keyword evidence="7" id="KW-0808">Transferase</keyword>
<dbReference type="SUPFAM" id="SSF49785">
    <property type="entry name" value="Galactose-binding domain-like"/>
    <property type="match status" value="1"/>
</dbReference>
<evidence type="ECO:0000259" key="20">
    <source>
        <dbReference type="PROSITE" id="PS51416"/>
    </source>
</evidence>
<feature type="repeat" description="RCC1" evidence="15">
    <location>
        <begin position="730"/>
        <end position="778"/>
    </location>
</feature>
<evidence type="ECO:0000259" key="17">
    <source>
        <dbReference type="PROSITE" id="PS50030"/>
    </source>
</evidence>
<feature type="repeat" description="RCC1" evidence="15">
    <location>
        <begin position="3731"/>
        <end position="3782"/>
    </location>
</feature>
<evidence type="ECO:0000256" key="15">
    <source>
        <dbReference type="PROSITE-ProRule" id="PRU00235"/>
    </source>
</evidence>
<dbReference type="FunFam" id="3.30.2410.10:FF:000006">
    <property type="entry name" value="probable E3 ubiquitin-protein ligase HERC1 isoform X2"/>
    <property type="match status" value="1"/>
</dbReference>
<dbReference type="InterPro" id="IPR058923">
    <property type="entry name" value="RCC1-like_dom"/>
</dbReference>
<evidence type="ECO:0000256" key="7">
    <source>
        <dbReference type="ARBA" id="ARBA00022679"/>
    </source>
</evidence>
<dbReference type="GO" id="GO:0008270">
    <property type="term" value="F:zinc ion binding"/>
    <property type="evidence" value="ECO:0007669"/>
    <property type="project" value="UniProtKB-KW"/>
</dbReference>
<protein>
    <recommendedName>
        <fullName evidence="4">HECT-type E3 ubiquitin transferase</fullName>
        <ecNumber evidence="4">2.3.2.26</ecNumber>
    </recommendedName>
</protein>
<dbReference type="InterPro" id="IPR010606">
    <property type="entry name" value="Mib_Herc2"/>
</dbReference>
<dbReference type="Pfam" id="PF00569">
    <property type="entry name" value="ZZ"/>
    <property type="match status" value="1"/>
</dbReference>
<dbReference type="InterPro" id="IPR043145">
    <property type="entry name" value="Znf_ZZ_sf"/>
</dbReference>
<evidence type="ECO:0000256" key="6">
    <source>
        <dbReference type="ARBA" id="ARBA00022553"/>
    </source>
</evidence>
<keyword evidence="11 13" id="KW-0833">Ubl conjugation pathway</keyword>
<dbReference type="PROSITE" id="PS50012">
    <property type="entry name" value="RCC1_3"/>
    <property type="match status" value="15"/>
</dbReference>
<name>A0A7M5VDK3_9CNID</name>
<keyword evidence="8" id="KW-0479">Metal-binding</keyword>
<feature type="compositionally biased region" description="Basic and acidic residues" evidence="16">
    <location>
        <begin position="1198"/>
        <end position="1209"/>
    </location>
</feature>
<feature type="repeat" description="RCC1" evidence="15">
    <location>
        <begin position="3783"/>
        <end position="3834"/>
    </location>
</feature>
<feature type="active site" description="Glycyl thioester intermediate" evidence="13">
    <location>
        <position position="4441"/>
    </location>
</feature>
<evidence type="ECO:0000256" key="4">
    <source>
        <dbReference type="ARBA" id="ARBA00012485"/>
    </source>
</evidence>
<dbReference type="InterPro" id="IPR051210">
    <property type="entry name" value="Ub_ligase/GEF_domain"/>
</dbReference>
<dbReference type="Gene3D" id="3.30.2160.10">
    <property type="entry name" value="Hect, E3 ligase catalytic domain"/>
    <property type="match status" value="1"/>
</dbReference>
<keyword evidence="10 14" id="KW-0863">Zinc-finger</keyword>